<feature type="binding site" description="axial binding residue" evidence="11">
    <location>
        <position position="479"/>
    </location>
    <ligand>
        <name>heme</name>
        <dbReference type="ChEBI" id="CHEBI:30413"/>
    </ligand>
    <ligandPart>
        <name>Fe</name>
        <dbReference type="ChEBI" id="CHEBI:18248"/>
    </ligandPart>
</feature>
<gene>
    <name evidence="13" type="ORF">NC653_006352</name>
</gene>
<keyword evidence="4 11" id="KW-0479">Metal-binding</keyword>
<dbReference type="Gene3D" id="1.10.630.10">
    <property type="entry name" value="Cytochrome P450"/>
    <property type="match status" value="1"/>
</dbReference>
<evidence type="ECO:0000313" key="14">
    <source>
        <dbReference type="Proteomes" id="UP001164929"/>
    </source>
</evidence>
<dbReference type="PANTHER" id="PTHR24286:SF255">
    <property type="entry name" value="ALLENE OXIDE SYNTHASE, CHLOROPLASTIC"/>
    <property type="match status" value="1"/>
</dbReference>
<accession>A0AAD6REF1</accession>
<dbReference type="EMBL" id="JAQIZT010000002">
    <property type="protein sequence ID" value="KAJ7007271.1"/>
    <property type="molecule type" value="Genomic_DNA"/>
</dbReference>
<dbReference type="GO" id="GO:0009535">
    <property type="term" value="C:chloroplast thylakoid membrane"/>
    <property type="evidence" value="ECO:0007669"/>
    <property type="project" value="TreeGrafter"/>
</dbReference>
<dbReference type="SUPFAM" id="SSF48264">
    <property type="entry name" value="Cytochrome P450"/>
    <property type="match status" value="1"/>
</dbReference>
<dbReference type="InterPro" id="IPR001128">
    <property type="entry name" value="Cyt_P450"/>
</dbReference>
<dbReference type="GO" id="GO:0016829">
    <property type="term" value="F:lyase activity"/>
    <property type="evidence" value="ECO:0007669"/>
    <property type="project" value="UniProtKB-KW"/>
</dbReference>
<dbReference type="Proteomes" id="UP001164929">
    <property type="component" value="Chromosome 2"/>
</dbReference>
<evidence type="ECO:0000256" key="1">
    <source>
        <dbReference type="ARBA" id="ARBA00010617"/>
    </source>
</evidence>
<evidence type="ECO:0000256" key="5">
    <source>
        <dbReference type="ARBA" id="ARBA00022767"/>
    </source>
</evidence>
<protein>
    <submittedName>
        <fullName evidence="13">Allene oxide synthase 1</fullName>
    </submittedName>
</protein>
<evidence type="ECO:0000313" key="13">
    <source>
        <dbReference type="EMBL" id="KAJ7007271.1"/>
    </source>
</evidence>
<feature type="region of interest" description="Disordered" evidence="12">
    <location>
        <begin position="14"/>
        <end position="65"/>
    </location>
</feature>
<dbReference type="GO" id="GO:0009695">
    <property type="term" value="P:jasmonic acid biosynthetic process"/>
    <property type="evidence" value="ECO:0007669"/>
    <property type="project" value="TreeGrafter"/>
</dbReference>
<dbReference type="GO" id="GO:0016705">
    <property type="term" value="F:oxidoreductase activity, acting on paired donors, with incorporation or reduction of molecular oxygen"/>
    <property type="evidence" value="ECO:0007669"/>
    <property type="project" value="InterPro"/>
</dbReference>
<comment type="cofactor">
    <cofactor evidence="11">
        <name>heme</name>
        <dbReference type="ChEBI" id="CHEBI:30413"/>
    </cofactor>
</comment>
<dbReference type="InterPro" id="IPR036396">
    <property type="entry name" value="Cyt_P450_sf"/>
</dbReference>
<evidence type="ECO:0000256" key="9">
    <source>
        <dbReference type="ARBA" id="ARBA00023160"/>
    </source>
</evidence>
<evidence type="ECO:0000256" key="6">
    <source>
        <dbReference type="ARBA" id="ARBA00022832"/>
    </source>
</evidence>
<name>A0AAD6REF1_9ROSI</name>
<dbReference type="GO" id="GO:0031408">
    <property type="term" value="P:oxylipin biosynthetic process"/>
    <property type="evidence" value="ECO:0007669"/>
    <property type="project" value="UniProtKB-KW"/>
</dbReference>
<dbReference type="PRINTS" id="PR00465">
    <property type="entry name" value="EP450IV"/>
</dbReference>
<dbReference type="CDD" id="cd11071">
    <property type="entry name" value="CYP74"/>
    <property type="match status" value="1"/>
</dbReference>
<dbReference type="PANTHER" id="PTHR24286">
    <property type="entry name" value="CYTOCHROME P450 26"/>
    <property type="match status" value="1"/>
</dbReference>
<dbReference type="GO" id="GO:0005506">
    <property type="term" value="F:iron ion binding"/>
    <property type="evidence" value="ECO:0007669"/>
    <property type="project" value="InterPro"/>
</dbReference>
<keyword evidence="14" id="KW-1185">Reference proteome</keyword>
<sequence length="535" mass="60040">MASSSLAFPALQTQFQSLKKPSSPKPSTRRFSVRPIRASISENPSVPGPPATVSPSEPTKLPIRKIPGDHGLPLIGPFKDRLDYFYNQGRDEYFKSKIQKYRSTVFRANMPPGPFIAPNPQVVVLLDGKSFPVLFDVTKVEKKDLFTGTFMPSTELTGGYRVLSYLDPSEPKHAKLKQLMFYLLKSRRDHVIPEFNASYTELFTSLEKNLALGGKASFGEANDQAAFNFLARSWFGTDPAETTLGLDGPGLVAKWVLFNLGPVLKLGLPKYLEDLTIHSFRLPPSLIKKSYQRLYDFFYASSGFLLDEAENLGISREEACHNLLFTTCFNSFGGMRILFPNMMKWLGRAGTKLHARLAEEIRSVVRSNDGSITMRGMEEMPLMKSVVYEALRIEPPVSLQFGRAKRDLIIESHDAAFEVKEGEMLFGFQPFATKDPKIFTQAEEFVADRFMGEGEKMLEHVLWSNGPETEEPTLGNKQCAGKDFVVLVSRLFVVELFLRYDSFEIEVASVVGVAVMGTSIHMETQNIILHFKPPV</sequence>
<dbReference type="Pfam" id="PF00067">
    <property type="entry name" value="p450"/>
    <property type="match status" value="1"/>
</dbReference>
<proteinExistence type="inferred from homology"/>
<evidence type="ECO:0000256" key="11">
    <source>
        <dbReference type="PIRSR" id="PIRSR602403-1"/>
    </source>
</evidence>
<evidence type="ECO:0000256" key="12">
    <source>
        <dbReference type="SAM" id="MobiDB-lite"/>
    </source>
</evidence>
<evidence type="ECO:0000256" key="10">
    <source>
        <dbReference type="ARBA" id="ARBA00023239"/>
    </source>
</evidence>
<dbReference type="GO" id="GO:0020037">
    <property type="term" value="F:heme binding"/>
    <property type="evidence" value="ECO:0007669"/>
    <property type="project" value="InterPro"/>
</dbReference>
<keyword evidence="2" id="KW-0444">Lipid biosynthesis</keyword>
<dbReference type="InterPro" id="IPR002403">
    <property type="entry name" value="Cyt_P450_E_grp-IV"/>
</dbReference>
<keyword evidence="5" id="KW-0925">Oxylipin biosynthesis</keyword>
<keyword evidence="7 11" id="KW-0408">Iron</keyword>
<dbReference type="GO" id="GO:0009941">
    <property type="term" value="C:chloroplast envelope"/>
    <property type="evidence" value="ECO:0007669"/>
    <property type="project" value="TreeGrafter"/>
</dbReference>
<reference evidence="13" key="1">
    <citation type="journal article" date="2023" name="Mol. Ecol. Resour.">
        <title>Chromosome-level genome assembly of a triploid poplar Populus alba 'Berolinensis'.</title>
        <authorList>
            <person name="Chen S."/>
            <person name="Yu Y."/>
            <person name="Wang X."/>
            <person name="Wang S."/>
            <person name="Zhang T."/>
            <person name="Zhou Y."/>
            <person name="He R."/>
            <person name="Meng N."/>
            <person name="Wang Y."/>
            <person name="Liu W."/>
            <person name="Liu Z."/>
            <person name="Liu J."/>
            <person name="Guo Q."/>
            <person name="Huang H."/>
            <person name="Sederoff R.R."/>
            <person name="Wang G."/>
            <person name="Qu G."/>
            <person name="Chen S."/>
        </authorList>
    </citation>
    <scope>NUCLEOTIDE SEQUENCE</scope>
    <source>
        <strain evidence="13">SC-2020</strain>
    </source>
</reference>
<dbReference type="AlphaFoldDB" id="A0AAD6REF1"/>
<keyword evidence="3 11" id="KW-0349">Heme</keyword>
<keyword evidence="10" id="KW-0456">Lyase</keyword>
<comment type="caution">
    <text evidence="13">The sequence shown here is derived from an EMBL/GenBank/DDBJ whole genome shotgun (WGS) entry which is preliminary data.</text>
</comment>
<evidence type="ECO:0000256" key="3">
    <source>
        <dbReference type="ARBA" id="ARBA00022617"/>
    </source>
</evidence>
<dbReference type="FunFam" id="1.10.630.10:FF:000024">
    <property type="entry name" value="Allene oxide synthase, chloroplastic"/>
    <property type="match status" value="1"/>
</dbReference>
<evidence type="ECO:0000256" key="8">
    <source>
        <dbReference type="ARBA" id="ARBA00023098"/>
    </source>
</evidence>
<dbReference type="GO" id="GO:0004497">
    <property type="term" value="F:monooxygenase activity"/>
    <property type="evidence" value="ECO:0007669"/>
    <property type="project" value="InterPro"/>
</dbReference>
<comment type="similarity">
    <text evidence="1">Belongs to the cytochrome P450 family.</text>
</comment>
<organism evidence="13 14">
    <name type="scientific">Populus alba x Populus x berolinensis</name>
    <dbReference type="NCBI Taxonomy" id="444605"/>
    <lineage>
        <taxon>Eukaryota</taxon>
        <taxon>Viridiplantae</taxon>
        <taxon>Streptophyta</taxon>
        <taxon>Embryophyta</taxon>
        <taxon>Tracheophyta</taxon>
        <taxon>Spermatophyta</taxon>
        <taxon>Magnoliopsida</taxon>
        <taxon>eudicotyledons</taxon>
        <taxon>Gunneridae</taxon>
        <taxon>Pentapetalae</taxon>
        <taxon>rosids</taxon>
        <taxon>fabids</taxon>
        <taxon>Malpighiales</taxon>
        <taxon>Salicaceae</taxon>
        <taxon>Saliceae</taxon>
        <taxon>Populus</taxon>
    </lineage>
</organism>
<evidence type="ECO:0000256" key="7">
    <source>
        <dbReference type="ARBA" id="ARBA00023004"/>
    </source>
</evidence>
<evidence type="ECO:0000256" key="2">
    <source>
        <dbReference type="ARBA" id="ARBA00022516"/>
    </source>
</evidence>
<keyword evidence="8" id="KW-0443">Lipid metabolism</keyword>
<dbReference type="GO" id="GO:0016125">
    <property type="term" value="P:sterol metabolic process"/>
    <property type="evidence" value="ECO:0007669"/>
    <property type="project" value="TreeGrafter"/>
</dbReference>
<keyword evidence="9" id="KW-0275">Fatty acid biosynthesis</keyword>
<evidence type="ECO:0000256" key="4">
    <source>
        <dbReference type="ARBA" id="ARBA00022723"/>
    </source>
</evidence>
<keyword evidence="6" id="KW-0276">Fatty acid metabolism</keyword>